<dbReference type="Proteomes" id="UP000243459">
    <property type="component" value="Chromosome 5"/>
</dbReference>
<protein>
    <submittedName>
        <fullName evidence="2">Uncharacterized protein</fullName>
    </submittedName>
</protein>
<dbReference type="AlphaFoldDB" id="A0A5P1ETU9"/>
<dbReference type="Gramene" id="ONK67490">
    <property type="protein sequence ID" value="ONK67490"/>
    <property type="gene ID" value="A4U43_C05F590"/>
</dbReference>
<feature type="region of interest" description="Disordered" evidence="1">
    <location>
        <begin position="13"/>
        <end position="36"/>
    </location>
</feature>
<evidence type="ECO:0000313" key="2">
    <source>
        <dbReference type="EMBL" id="ONK67490.1"/>
    </source>
</evidence>
<organism evidence="2 3">
    <name type="scientific">Asparagus officinalis</name>
    <name type="common">Garden asparagus</name>
    <dbReference type="NCBI Taxonomy" id="4686"/>
    <lineage>
        <taxon>Eukaryota</taxon>
        <taxon>Viridiplantae</taxon>
        <taxon>Streptophyta</taxon>
        <taxon>Embryophyta</taxon>
        <taxon>Tracheophyta</taxon>
        <taxon>Spermatophyta</taxon>
        <taxon>Magnoliopsida</taxon>
        <taxon>Liliopsida</taxon>
        <taxon>Asparagales</taxon>
        <taxon>Asparagaceae</taxon>
        <taxon>Asparagoideae</taxon>
        <taxon>Asparagus</taxon>
    </lineage>
</organism>
<accession>A0A5P1ETU9</accession>
<reference evidence="3" key="1">
    <citation type="journal article" date="2017" name="Nat. Commun.">
        <title>The asparagus genome sheds light on the origin and evolution of a young Y chromosome.</title>
        <authorList>
            <person name="Harkess A."/>
            <person name="Zhou J."/>
            <person name="Xu C."/>
            <person name="Bowers J.E."/>
            <person name="Van der Hulst R."/>
            <person name="Ayyampalayam S."/>
            <person name="Mercati F."/>
            <person name="Riccardi P."/>
            <person name="McKain M.R."/>
            <person name="Kakrana A."/>
            <person name="Tang H."/>
            <person name="Ray J."/>
            <person name="Groenendijk J."/>
            <person name="Arikit S."/>
            <person name="Mathioni S.M."/>
            <person name="Nakano M."/>
            <person name="Shan H."/>
            <person name="Telgmann-Rauber A."/>
            <person name="Kanno A."/>
            <person name="Yue Z."/>
            <person name="Chen H."/>
            <person name="Li W."/>
            <person name="Chen Y."/>
            <person name="Xu X."/>
            <person name="Zhang Y."/>
            <person name="Luo S."/>
            <person name="Chen H."/>
            <person name="Gao J."/>
            <person name="Mao Z."/>
            <person name="Pires J.C."/>
            <person name="Luo M."/>
            <person name="Kudrna D."/>
            <person name="Wing R.A."/>
            <person name="Meyers B.C."/>
            <person name="Yi K."/>
            <person name="Kong H."/>
            <person name="Lavrijsen P."/>
            <person name="Sunseri F."/>
            <person name="Falavigna A."/>
            <person name="Ye Y."/>
            <person name="Leebens-Mack J.H."/>
            <person name="Chen G."/>
        </authorList>
    </citation>
    <scope>NUCLEOTIDE SEQUENCE [LARGE SCALE GENOMIC DNA]</scope>
    <source>
        <strain evidence="3">cv. DH0086</strain>
    </source>
</reference>
<evidence type="ECO:0000256" key="1">
    <source>
        <dbReference type="SAM" id="MobiDB-lite"/>
    </source>
</evidence>
<name>A0A5P1ETU9_ASPOF</name>
<evidence type="ECO:0000313" key="3">
    <source>
        <dbReference type="Proteomes" id="UP000243459"/>
    </source>
</evidence>
<gene>
    <name evidence="2" type="ORF">A4U43_C05F590</name>
</gene>
<keyword evidence="3" id="KW-1185">Reference proteome</keyword>
<proteinExistence type="predicted"/>
<feature type="compositionally biased region" description="Pro residues" evidence="1">
    <location>
        <begin position="13"/>
        <end position="25"/>
    </location>
</feature>
<dbReference type="EMBL" id="CM007385">
    <property type="protein sequence ID" value="ONK67490.1"/>
    <property type="molecule type" value="Genomic_DNA"/>
</dbReference>
<sequence length="78" mass="7796">MKLVLEVAAWIPVPGPAGPAGPPLAPTTEGPELPVSTPMMPFNIPAAAPANSNSGGGGGTTSLRTLNIGVFIAIIIFY</sequence>